<dbReference type="InterPro" id="IPR023164">
    <property type="entry name" value="YqgQ-like_sf"/>
</dbReference>
<dbReference type="SUPFAM" id="SSF158379">
    <property type="entry name" value="YqgQ-like"/>
    <property type="match status" value="1"/>
</dbReference>
<dbReference type="EMBL" id="VCDN01000538">
    <property type="protein sequence ID" value="MDX7989757.1"/>
    <property type="molecule type" value="Genomic_DNA"/>
</dbReference>
<dbReference type="Gene3D" id="1.10.287.760">
    <property type="entry name" value="YqgQ-like"/>
    <property type="match status" value="1"/>
</dbReference>
<protein>
    <submittedName>
        <fullName evidence="1">DUF910 family protein</fullName>
    </submittedName>
</protein>
<dbReference type="Pfam" id="PF06014">
    <property type="entry name" value="YqgQ-like"/>
    <property type="match status" value="1"/>
</dbReference>
<proteinExistence type="predicted"/>
<keyword evidence="2" id="KW-1185">Reference proteome</keyword>
<evidence type="ECO:0000313" key="1">
    <source>
        <dbReference type="EMBL" id="MDX7989757.1"/>
    </source>
</evidence>
<evidence type="ECO:0000313" key="2">
    <source>
        <dbReference type="Proteomes" id="UP001271890"/>
    </source>
</evidence>
<comment type="caution">
    <text evidence="1">The sequence shown here is derived from an EMBL/GenBank/DDBJ whole genome shotgun (WGS) entry which is preliminary data.</text>
</comment>
<reference evidence="2" key="1">
    <citation type="journal article" date="2024" name="Toxins">
        <title>Genome Sequence Analysis of Native Xenorhabdus Strains Isolated from Entomopathogenic Nematodes in Argentina.</title>
        <authorList>
            <person name="Palma L."/>
            <person name="Frizzo L."/>
            <person name="Kaiser S."/>
            <person name="Berry C."/>
            <person name="Caballero P."/>
            <person name="Bode H.B."/>
            <person name="Del Valle E.E."/>
        </authorList>
    </citation>
    <scope>NUCLEOTIDE SEQUENCE [LARGE SCALE GENOMIC DNA]</scope>
    <source>
        <strain evidence="2">12</strain>
    </source>
</reference>
<name>A0ABU4SG67_9GAMM</name>
<dbReference type="InterPro" id="IPR009256">
    <property type="entry name" value="YqgQ-like"/>
</dbReference>
<feature type="non-terminal residue" evidence="1">
    <location>
        <position position="1"/>
    </location>
</feature>
<accession>A0ABU4SG67</accession>
<organism evidence="1 2">
    <name type="scientific">Xenorhabdus santafensis</name>
    <dbReference type="NCBI Taxonomy" id="2582833"/>
    <lineage>
        <taxon>Bacteria</taxon>
        <taxon>Pseudomonadati</taxon>
        <taxon>Pseudomonadota</taxon>
        <taxon>Gammaproteobacteria</taxon>
        <taxon>Enterobacterales</taxon>
        <taxon>Morganellaceae</taxon>
        <taxon>Xenorhabdus</taxon>
    </lineage>
</organism>
<gene>
    <name evidence="1" type="ORF">FE392_21240</name>
</gene>
<sequence>FGTIIYTGDRIADLQLMQDELRELNQSQLIDPQDYQTALFLLKQEIQKELNKN</sequence>
<dbReference type="Proteomes" id="UP001271890">
    <property type="component" value="Unassembled WGS sequence"/>
</dbReference>